<feature type="compositionally biased region" description="Basic and acidic residues" evidence="1">
    <location>
        <begin position="13"/>
        <end position="30"/>
    </location>
</feature>
<feature type="region of interest" description="Disordered" evidence="1">
    <location>
        <begin position="80"/>
        <end position="109"/>
    </location>
</feature>
<sequence>MRGIEAIYLGHTVRHEPRDPRDLAERQAEHEAELAELQRAARGDSDDAGEVRLAWTIGPPKPYTVTLTPVPGAVRTVPVTRVPTTAPDPAAEEKTRLVHEADEPPSGPVELFSGYLVELDPV</sequence>
<protein>
    <submittedName>
        <fullName evidence="2">Uncharacterized protein</fullName>
    </submittedName>
</protein>
<feature type="region of interest" description="Disordered" evidence="1">
    <location>
        <begin position="1"/>
        <end position="30"/>
    </location>
</feature>
<comment type="caution">
    <text evidence="2">The sequence shown here is derived from an EMBL/GenBank/DDBJ whole genome shotgun (WGS) entry which is preliminary data.</text>
</comment>
<dbReference type="RefSeq" id="WP_141379880.1">
    <property type="nucleotide sequence ID" value="NZ_BJNA01000011.1"/>
</dbReference>
<evidence type="ECO:0000256" key="1">
    <source>
        <dbReference type="SAM" id="MobiDB-lite"/>
    </source>
</evidence>
<evidence type="ECO:0000313" key="2">
    <source>
        <dbReference type="EMBL" id="TQM99951.1"/>
    </source>
</evidence>
<name>A0A4Y3UKL9_9MICO</name>
<accession>A0A4Y3UKL9</accession>
<dbReference type="AlphaFoldDB" id="A0A4Y3UKL9"/>
<feature type="compositionally biased region" description="Low complexity" evidence="1">
    <location>
        <begin position="80"/>
        <end position="89"/>
    </location>
</feature>
<evidence type="ECO:0000313" key="3">
    <source>
        <dbReference type="Proteomes" id="UP000319804"/>
    </source>
</evidence>
<dbReference type="Proteomes" id="UP000319804">
    <property type="component" value="Unassembled WGS sequence"/>
</dbReference>
<dbReference type="EMBL" id="VFPS01000001">
    <property type="protein sequence ID" value="TQM99951.1"/>
    <property type="molecule type" value="Genomic_DNA"/>
</dbReference>
<reference evidence="2 3" key="1">
    <citation type="submission" date="2019-06" db="EMBL/GenBank/DDBJ databases">
        <title>Sequencing the genomes of 1000 actinobacteria strains.</title>
        <authorList>
            <person name="Klenk H.-P."/>
        </authorList>
    </citation>
    <scope>NUCLEOTIDE SEQUENCE [LARGE SCALE GENOMIC DNA]</scope>
    <source>
        <strain evidence="2 3">DSM 20427</strain>
    </source>
</reference>
<proteinExistence type="predicted"/>
<keyword evidence="3" id="KW-1185">Reference proteome</keyword>
<organism evidence="2 3">
    <name type="scientific">Microbacterium lacticum</name>
    <dbReference type="NCBI Taxonomy" id="33885"/>
    <lineage>
        <taxon>Bacteria</taxon>
        <taxon>Bacillati</taxon>
        <taxon>Actinomycetota</taxon>
        <taxon>Actinomycetes</taxon>
        <taxon>Micrococcales</taxon>
        <taxon>Microbacteriaceae</taxon>
        <taxon>Microbacterium</taxon>
    </lineage>
</organism>
<feature type="compositionally biased region" description="Basic and acidic residues" evidence="1">
    <location>
        <begin position="91"/>
        <end position="102"/>
    </location>
</feature>
<gene>
    <name evidence="2" type="ORF">FHX68_0016</name>
</gene>